<evidence type="ECO:0000256" key="5">
    <source>
        <dbReference type="ARBA" id="ARBA00023136"/>
    </source>
</evidence>
<dbReference type="PANTHER" id="PTHR36115:SF4">
    <property type="entry name" value="MEMBRANE PROTEIN"/>
    <property type="match status" value="1"/>
</dbReference>
<evidence type="ECO:0000256" key="7">
    <source>
        <dbReference type="SAM" id="Phobius"/>
    </source>
</evidence>
<evidence type="ECO:0000256" key="4">
    <source>
        <dbReference type="ARBA" id="ARBA00022989"/>
    </source>
</evidence>
<comment type="subcellular location">
    <subcellularLocation>
        <location evidence="1">Cell membrane</location>
        <topology evidence="1">Multi-pass membrane protein</topology>
    </subcellularLocation>
</comment>
<evidence type="ECO:0000256" key="6">
    <source>
        <dbReference type="SAM" id="MobiDB-lite"/>
    </source>
</evidence>
<evidence type="ECO:0000256" key="3">
    <source>
        <dbReference type="ARBA" id="ARBA00022692"/>
    </source>
</evidence>
<protein>
    <submittedName>
        <fullName evidence="9">RDD family protein</fullName>
    </submittedName>
</protein>
<feature type="transmembrane region" description="Helical" evidence="7">
    <location>
        <begin position="133"/>
        <end position="154"/>
    </location>
</feature>
<sequence>MSTDQPSPGSPDDPFAKPPQDSGPGTPGGSPYGQQPPSYPPPQDGGGNDPYGGNPYGNPPPGGTPPGGGAPPPYGGDPYGGGTPDPLAGMPPLGDVGKRLLARIIDFILISIPVGLLDWAFGTFQTDTDDINYGRSLLGSCVAAVLYIGYEWWMTRATGQTLGKKWLGVRVAMLDNGAVPTSSAALIRACVFWLPTLFCCPCLWIVLIGILLLLDKPYRQGLHDKAAKTVVVTA</sequence>
<dbReference type="EMBL" id="JBITYG010000009">
    <property type="protein sequence ID" value="MFI9104514.1"/>
    <property type="molecule type" value="Genomic_DNA"/>
</dbReference>
<proteinExistence type="predicted"/>
<name>A0ABW8CDI4_9ACTN</name>
<comment type="caution">
    <text evidence="9">The sequence shown here is derived from an EMBL/GenBank/DDBJ whole genome shotgun (WGS) entry which is preliminary data.</text>
</comment>
<keyword evidence="3 7" id="KW-0812">Transmembrane</keyword>
<keyword evidence="4 7" id="KW-1133">Transmembrane helix</keyword>
<evidence type="ECO:0000256" key="1">
    <source>
        <dbReference type="ARBA" id="ARBA00004651"/>
    </source>
</evidence>
<keyword evidence="10" id="KW-1185">Reference proteome</keyword>
<dbReference type="PANTHER" id="PTHR36115">
    <property type="entry name" value="PROLINE-RICH ANTIGEN HOMOLOG-RELATED"/>
    <property type="match status" value="1"/>
</dbReference>
<evidence type="ECO:0000313" key="10">
    <source>
        <dbReference type="Proteomes" id="UP001614394"/>
    </source>
</evidence>
<gene>
    <name evidence="9" type="ORF">ACIGXA_28775</name>
</gene>
<evidence type="ECO:0000256" key="2">
    <source>
        <dbReference type="ARBA" id="ARBA00022475"/>
    </source>
</evidence>
<feature type="compositionally biased region" description="Pro residues" evidence="6">
    <location>
        <begin position="57"/>
        <end position="75"/>
    </location>
</feature>
<dbReference type="Pfam" id="PF06271">
    <property type="entry name" value="RDD"/>
    <property type="match status" value="1"/>
</dbReference>
<dbReference type="Proteomes" id="UP001614394">
    <property type="component" value="Unassembled WGS sequence"/>
</dbReference>
<keyword evidence="5 7" id="KW-0472">Membrane</keyword>
<dbReference type="InterPro" id="IPR051791">
    <property type="entry name" value="Pra-immunoreactive"/>
</dbReference>
<keyword evidence="2" id="KW-1003">Cell membrane</keyword>
<reference evidence="9 10" key="1">
    <citation type="submission" date="2024-10" db="EMBL/GenBank/DDBJ databases">
        <title>The Natural Products Discovery Center: Release of the First 8490 Sequenced Strains for Exploring Actinobacteria Biosynthetic Diversity.</title>
        <authorList>
            <person name="Kalkreuter E."/>
            <person name="Kautsar S.A."/>
            <person name="Yang D."/>
            <person name="Bader C.D."/>
            <person name="Teijaro C.N."/>
            <person name="Fluegel L."/>
            <person name="Davis C.M."/>
            <person name="Simpson J.R."/>
            <person name="Lauterbach L."/>
            <person name="Steele A.D."/>
            <person name="Gui C."/>
            <person name="Meng S."/>
            <person name="Li G."/>
            <person name="Viehrig K."/>
            <person name="Ye F."/>
            <person name="Su P."/>
            <person name="Kiefer A.F."/>
            <person name="Nichols A."/>
            <person name="Cepeda A.J."/>
            <person name="Yan W."/>
            <person name="Fan B."/>
            <person name="Jiang Y."/>
            <person name="Adhikari A."/>
            <person name="Zheng C.-J."/>
            <person name="Schuster L."/>
            <person name="Cowan T.M."/>
            <person name="Smanski M.J."/>
            <person name="Chevrette M.G."/>
            <person name="De Carvalho L.P.S."/>
            <person name="Shen B."/>
        </authorList>
    </citation>
    <scope>NUCLEOTIDE SEQUENCE [LARGE SCALE GENOMIC DNA]</scope>
    <source>
        <strain evidence="9 10">NPDC053399</strain>
    </source>
</reference>
<feature type="transmembrane region" description="Helical" evidence="7">
    <location>
        <begin position="193"/>
        <end position="214"/>
    </location>
</feature>
<organism evidence="9 10">
    <name type="scientific">Streptomyces fildesensis</name>
    <dbReference type="NCBI Taxonomy" id="375757"/>
    <lineage>
        <taxon>Bacteria</taxon>
        <taxon>Bacillati</taxon>
        <taxon>Actinomycetota</taxon>
        <taxon>Actinomycetes</taxon>
        <taxon>Kitasatosporales</taxon>
        <taxon>Streptomycetaceae</taxon>
        <taxon>Streptomyces</taxon>
    </lineage>
</organism>
<accession>A0ABW8CDI4</accession>
<feature type="transmembrane region" description="Helical" evidence="7">
    <location>
        <begin position="100"/>
        <end position="121"/>
    </location>
</feature>
<evidence type="ECO:0000313" key="9">
    <source>
        <dbReference type="EMBL" id="MFI9104514.1"/>
    </source>
</evidence>
<evidence type="ECO:0000259" key="8">
    <source>
        <dbReference type="Pfam" id="PF06271"/>
    </source>
</evidence>
<feature type="region of interest" description="Disordered" evidence="6">
    <location>
        <begin position="1"/>
        <end position="90"/>
    </location>
</feature>
<feature type="domain" description="RDD" evidence="8">
    <location>
        <begin position="94"/>
        <end position="228"/>
    </location>
</feature>
<dbReference type="InterPro" id="IPR010432">
    <property type="entry name" value="RDD"/>
</dbReference>
<dbReference type="RefSeq" id="WP_399654892.1">
    <property type="nucleotide sequence ID" value="NZ_JBITYG010000009.1"/>
</dbReference>